<proteinExistence type="predicted"/>
<protein>
    <recommendedName>
        <fullName evidence="3">Small CPxCG-related zinc finger protein</fullName>
    </recommendedName>
</protein>
<dbReference type="EMBL" id="FNOF01000001">
    <property type="protein sequence ID" value="SDW10781.1"/>
    <property type="molecule type" value="Genomic_DNA"/>
</dbReference>
<reference evidence="1 2" key="1">
    <citation type="submission" date="2016-10" db="EMBL/GenBank/DDBJ databases">
        <authorList>
            <person name="de Groot N.N."/>
        </authorList>
    </citation>
    <scope>NUCLEOTIDE SEQUENCE [LARGE SCALE GENOMIC DNA]</scope>
    <source>
        <strain evidence="1 2">DSM 3756</strain>
    </source>
</reference>
<sequence>MLGIVERYLILMSSERYNCPNCGAGLSYQTTKHNGCPNCSFVPPHSAE</sequence>
<dbReference type="AlphaFoldDB" id="A0A1H2QUG7"/>
<organism evidence="1 2">
    <name type="scientific">Haloarcula vallismortis</name>
    <name type="common">Halobacterium vallismortis</name>
    <dbReference type="NCBI Taxonomy" id="28442"/>
    <lineage>
        <taxon>Archaea</taxon>
        <taxon>Methanobacteriati</taxon>
        <taxon>Methanobacteriota</taxon>
        <taxon>Stenosarchaea group</taxon>
        <taxon>Halobacteria</taxon>
        <taxon>Halobacteriales</taxon>
        <taxon>Haloarculaceae</taxon>
        <taxon>Haloarcula</taxon>
    </lineage>
</organism>
<accession>A0A1H2QUG7</accession>
<evidence type="ECO:0008006" key="3">
    <source>
        <dbReference type="Google" id="ProtNLM"/>
    </source>
</evidence>
<evidence type="ECO:0000313" key="1">
    <source>
        <dbReference type="EMBL" id="SDW10781.1"/>
    </source>
</evidence>
<name>A0A1H2QUG7_HALVA</name>
<dbReference type="Proteomes" id="UP000182573">
    <property type="component" value="Unassembled WGS sequence"/>
</dbReference>
<gene>
    <name evidence="1" type="ORF">SAMN05443574_101384</name>
</gene>
<evidence type="ECO:0000313" key="2">
    <source>
        <dbReference type="Proteomes" id="UP000182573"/>
    </source>
</evidence>